<dbReference type="AlphaFoldDB" id="A0A841LBJ6"/>
<sequence>MNSHFSVAAVYGFFPIADPAAVRDVLQDCCRSAAVRGTLLLAPEGINGTIAGEADGLASVLDAIRALPGATGLEIKLSGADAMPFHRLKVRCKREIVTMGVADLDLGKRGQHVPPADWNDLIARPDTIIIDTRNAYEVAMGSFEGAIDPGTEAFGDFPAWFRANREALFAGRPDAPVAMFCTGGIRCEKASAFLRAEGVAQVHHLHGGILKYLETVSPENSRWQGECFVFDERVGLTHGLEQGTHVLCRGCRMPVSTADQASPLYISGVQCVHCAGTRDAQAQAGYAERHRQALLAEARGTTHIGAAPDVRPGHPPDYTS</sequence>
<accession>A0A841LBJ6</accession>
<evidence type="ECO:0000313" key="4">
    <source>
        <dbReference type="Proteomes" id="UP000538147"/>
    </source>
</evidence>
<dbReference type="HAMAP" id="MF_00469">
    <property type="entry name" value="TrhO"/>
    <property type="match status" value="1"/>
</dbReference>
<comment type="function">
    <text evidence="1">Catalyzes oxygen-dependent 5-hydroxyuridine (ho5U) modification at position 34 in tRNAs.</text>
</comment>
<dbReference type="InterPro" id="IPR036873">
    <property type="entry name" value="Rhodanese-like_dom_sf"/>
</dbReference>
<feature type="domain" description="Rhodanese" evidence="2">
    <location>
        <begin position="123"/>
        <end position="221"/>
    </location>
</feature>
<dbReference type="NCBIfam" id="NF001136">
    <property type="entry name" value="PRK00142.1-4"/>
    <property type="match status" value="1"/>
</dbReference>
<keyword evidence="1" id="KW-0819">tRNA processing</keyword>
<evidence type="ECO:0000259" key="2">
    <source>
        <dbReference type="PROSITE" id="PS50206"/>
    </source>
</evidence>
<dbReference type="Pfam" id="PF17773">
    <property type="entry name" value="UPF0176_N"/>
    <property type="match status" value="1"/>
</dbReference>
<dbReference type="Proteomes" id="UP000538147">
    <property type="component" value="Unassembled WGS sequence"/>
</dbReference>
<comment type="caution">
    <text evidence="3">The sequence shown here is derived from an EMBL/GenBank/DDBJ whole genome shotgun (WGS) entry which is preliminary data.</text>
</comment>
<dbReference type="SUPFAM" id="SSF52821">
    <property type="entry name" value="Rhodanese/Cell cycle control phosphatase"/>
    <property type="match status" value="1"/>
</dbReference>
<comment type="similarity">
    <text evidence="1">Belongs to the TrhO family.</text>
</comment>
<name>A0A841LBJ6_9SPHN</name>
<dbReference type="EMBL" id="JACIIV010000030">
    <property type="protein sequence ID" value="MBB6229051.1"/>
    <property type="molecule type" value="Genomic_DNA"/>
</dbReference>
<organism evidence="3 4">
    <name type="scientific">Polymorphobacter multimanifer</name>
    <dbReference type="NCBI Taxonomy" id="1070431"/>
    <lineage>
        <taxon>Bacteria</taxon>
        <taxon>Pseudomonadati</taxon>
        <taxon>Pseudomonadota</taxon>
        <taxon>Alphaproteobacteria</taxon>
        <taxon>Sphingomonadales</taxon>
        <taxon>Sphingosinicellaceae</taxon>
        <taxon>Polymorphobacter</taxon>
    </lineage>
</organism>
<dbReference type="CDD" id="cd01518">
    <property type="entry name" value="RHOD_YceA"/>
    <property type="match status" value="1"/>
</dbReference>
<dbReference type="InterPro" id="IPR020936">
    <property type="entry name" value="TrhO"/>
</dbReference>
<gene>
    <name evidence="1" type="primary">trhO</name>
    <name evidence="3" type="ORF">FHS79_003249</name>
</gene>
<protein>
    <recommendedName>
        <fullName evidence="1">tRNA uridine(34) hydroxylase</fullName>
        <ecNumber evidence="1">1.14.-.-</ecNumber>
    </recommendedName>
    <alternativeName>
        <fullName evidence="1">tRNA hydroxylation protein O</fullName>
    </alternativeName>
</protein>
<dbReference type="PANTHER" id="PTHR43268:SF3">
    <property type="entry name" value="RHODANESE-LIKE DOMAIN-CONTAINING PROTEIN 7-RELATED"/>
    <property type="match status" value="1"/>
</dbReference>
<dbReference type="PANTHER" id="PTHR43268">
    <property type="entry name" value="THIOSULFATE SULFURTRANSFERASE/RHODANESE-LIKE DOMAIN-CONTAINING PROTEIN 2"/>
    <property type="match status" value="1"/>
</dbReference>
<dbReference type="Gene3D" id="3.30.70.100">
    <property type="match status" value="1"/>
</dbReference>
<proteinExistence type="inferred from homology"/>
<evidence type="ECO:0000256" key="1">
    <source>
        <dbReference type="HAMAP-Rule" id="MF_00469"/>
    </source>
</evidence>
<dbReference type="GO" id="GO:0006400">
    <property type="term" value="P:tRNA modification"/>
    <property type="evidence" value="ECO:0007669"/>
    <property type="project" value="UniProtKB-UniRule"/>
</dbReference>
<dbReference type="InterPro" id="IPR040503">
    <property type="entry name" value="TRHO_N"/>
</dbReference>
<keyword evidence="4" id="KW-1185">Reference proteome</keyword>
<reference evidence="3 4" key="1">
    <citation type="submission" date="2020-08" db="EMBL/GenBank/DDBJ databases">
        <title>Genomic Encyclopedia of Type Strains, Phase IV (KMG-IV): sequencing the most valuable type-strain genomes for metagenomic binning, comparative biology and taxonomic classification.</title>
        <authorList>
            <person name="Goeker M."/>
        </authorList>
    </citation>
    <scope>NUCLEOTIDE SEQUENCE [LARGE SCALE GENOMIC DNA]</scope>
    <source>
        <strain evidence="3 4">DSM 102189</strain>
    </source>
</reference>
<dbReference type="SMART" id="SM00450">
    <property type="entry name" value="RHOD"/>
    <property type="match status" value="1"/>
</dbReference>
<dbReference type="Gene3D" id="3.40.250.10">
    <property type="entry name" value="Rhodanese-like domain"/>
    <property type="match status" value="1"/>
</dbReference>
<dbReference type="EC" id="1.14.-.-" evidence="1"/>
<dbReference type="Pfam" id="PF00581">
    <property type="entry name" value="Rhodanese"/>
    <property type="match status" value="1"/>
</dbReference>
<dbReference type="GO" id="GO:0016705">
    <property type="term" value="F:oxidoreductase activity, acting on paired donors, with incorporation or reduction of molecular oxygen"/>
    <property type="evidence" value="ECO:0007669"/>
    <property type="project" value="UniProtKB-UniRule"/>
</dbReference>
<keyword evidence="1" id="KW-0560">Oxidoreductase</keyword>
<dbReference type="RefSeq" id="WP_184202434.1">
    <property type="nucleotide sequence ID" value="NZ_BMOX01000027.1"/>
</dbReference>
<dbReference type="PROSITE" id="PS50206">
    <property type="entry name" value="RHODANESE_3"/>
    <property type="match status" value="1"/>
</dbReference>
<evidence type="ECO:0000313" key="3">
    <source>
        <dbReference type="EMBL" id="MBB6229051.1"/>
    </source>
</evidence>
<dbReference type="InterPro" id="IPR001763">
    <property type="entry name" value="Rhodanese-like_dom"/>
</dbReference>
<comment type="catalytic activity">
    <reaction evidence="1">
        <text>uridine(34) in tRNA + AH2 + O2 = 5-hydroxyuridine(34) in tRNA + A + H2O</text>
        <dbReference type="Rhea" id="RHEA:64224"/>
        <dbReference type="Rhea" id="RHEA-COMP:11727"/>
        <dbReference type="Rhea" id="RHEA-COMP:13381"/>
        <dbReference type="ChEBI" id="CHEBI:13193"/>
        <dbReference type="ChEBI" id="CHEBI:15377"/>
        <dbReference type="ChEBI" id="CHEBI:15379"/>
        <dbReference type="ChEBI" id="CHEBI:17499"/>
        <dbReference type="ChEBI" id="CHEBI:65315"/>
        <dbReference type="ChEBI" id="CHEBI:136877"/>
    </reaction>
</comment>